<organism evidence="2 3">
    <name type="scientific">Nocardia cyriacigeorgica</name>
    <dbReference type="NCBI Taxonomy" id="135487"/>
    <lineage>
        <taxon>Bacteria</taxon>
        <taxon>Bacillati</taxon>
        <taxon>Actinomycetota</taxon>
        <taxon>Actinomycetes</taxon>
        <taxon>Mycobacteriales</taxon>
        <taxon>Nocardiaceae</taxon>
        <taxon>Nocardia</taxon>
    </lineage>
</organism>
<evidence type="ECO:0000313" key="2">
    <source>
        <dbReference type="EMBL" id="VFA97995.1"/>
    </source>
</evidence>
<sequence>MTEQTALGWSRPGTARLRNPLPWRYSPPNAEIVVPMLHHLTILGPWTMLVNNIHLLAIAHPILPIADWELIALRGSWNCGGRFEWENHVLTAKVLRKDAEYLVAIKDGPSAPLWNDRQAAILTAVDELHEDQLITEATEQRLLGHLSPRQYRELYSVGAMYEVLAMVNNFCPPGELFDFEPRAARRSPARPRRPRKDRPLAPAPAEITTAVRPSRPHIWAPHDPEITAEFALNHPWTAAIVRRIDGIAARRMKLAAAERELAIQRMLWRVGPIGEWTMRSAAYPETAALVAAGPDGPDASRAQSALMRAVDELDTEYFISDDTWARLRRDFSVKQLLELVPLVGIYRVYAAIMNNRG</sequence>
<dbReference type="Gene3D" id="1.20.1290.10">
    <property type="entry name" value="AhpD-like"/>
    <property type="match status" value="2"/>
</dbReference>
<dbReference type="InterPro" id="IPR029032">
    <property type="entry name" value="AhpD-like"/>
</dbReference>
<reference evidence="2 3" key="1">
    <citation type="submission" date="2019-02" db="EMBL/GenBank/DDBJ databases">
        <authorList>
            <consortium name="Pathogen Informatics"/>
        </authorList>
    </citation>
    <scope>NUCLEOTIDE SEQUENCE [LARGE SCALE GENOMIC DNA]</scope>
    <source>
        <strain evidence="2 3">3012STDY6756504</strain>
    </source>
</reference>
<feature type="region of interest" description="Disordered" evidence="1">
    <location>
        <begin position="182"/>
        <end position="205"/>
    </location>
</feature>
<accession>A0A4U8VZ19</accession>
<dbReference type="SUPFAM" id="SSF69118">
    <property type="entry name" value="AhpD-like"/>
    <property type="match status" value="2"/>
</dbReference>
<protein>
    <recommendedName>
        <fullName evidence="4">Carboxymuconolactone decarboxylase family protein</fullName>
    </recommendedName>
</protein>
<evidence type="ECO:0000256" key="1">
    <source>
        <dbReference type="SAM" id="MobiDB-lite"/>
    </source>
</evidence>
<gene>
    <name evidence="2" type="ORF">NCTC10797_01760</name>
</gene>
<dbReference type="EMBL" id="LR215973">
    <property type="protein sequence ID" value="VFA97995.1"/>
    <property type="molecule type" value="Genomic_DNA"/>
</dbReference>
<dbReference type="PANTHER" id="PTHR34846:SF5">
    <property type="entry name" value="CARBOXYMUCONOLACTONE DECARBOXYLASE-LIKE DOMAIN-CONTAINING PROTEIN"/>
    <property type="match status" value="1"/>
</dbReference>
<proteinExistence type="predicted"/>
<name>A0A4U8VZ19_9NOCA</name>
<dbReference type="AlphaFoldDB" id="A0A4U8VZ19"/>
<dbReference type="RefSeq" id="WP_130916752.1">
    <property type="nucleotide sequence ID" value="NZ_LR215973.1"/>
</dbReference>
<feature type="compositionally biased region" description="Basic residues" evidence="1">
    <location>
        <begin position="184"/>
        <end position="196"/>
    </location>
</feature>
<evidence type="ECO:0000313" key="3">
    <source>
        <dbReference type="Proteomes" id="UP000290439"/>
    </source>
</evidence>
<dbReference type="PANTHER" id="PTHR34846">
    <property type="entry name" value="4-CARBOXYMUCONOLACTONE DECARBOXYLASE FAMILY PROTEIN (AFU_ORTHOLOGUE AFUA_6G11590)"/>
    <property type="match status" value="1"/>
</dbReference>
<dbReference type="Proteomes" id="UP000290439">
    <property type="component" value="Chromosome"/>
</dbReference>
<evidence type="ECO:0008006" key="4">
    <source>
        <dbReference type="Google" id="ProtNLM"/>
    </source>
</evidence>